<evidence type="ECO:0000313" key="1">
    <source>
        <dbReference type="EMBL" id="KAG5625370.1"/>
    </source>
</evidence>
<keyword evidence="2" id="KW-1185">Reference proteome</keyword>
<name>A0A9J6AMN2_SOLCO</name>
<dbReference type="EMBL" id="JACXVP010000002">
    <property type="protein sequence ID" value="KAG5625370.1"/>
    <property type="molecule type" value="Genomic_DNA"/>
</dbReference>
<dbReference type="Proteomes" id="UP000824120">
    <property type="component" value="Chromosome 2"/>
</dbReference>
<dbReference type="AlphaFoldDB" id="A0A9J6AMN2"/>
<proteinExistence type="predicted"/>
<reference evidence="1 2" key="1">
    <citation type="submission" date="2020-09" db="EMBL/GenBank/DDBJ databases">
        <title>De no assembly of potato wild relative species, Solanum commersonii.</title>
        <authorList>
            <person name="Cho K."/>
        </authorList>
    </citation>
    <scope>NUCLEOTIDE SEQUENCE [LARGE SCALE GENOMIC DNA]</scope>
    <source>
        <strain evidence="1">LZ3.2</strain>
        <tissue evidence="1">Leaf</tissue>
    </source>
</reference>
<sequence length="110" mass="12718">MLIYQQYSSVRELLAFISTARSAGAGSIASRSMEGVLWKLIVRCIGDLGLFVKRRIVFVWIGRVWGLRYCWTKEINGDAHLNFSAKRIQREVTVGISHNSLERSQRRERF</sequence>
<gene>
    <name evidence="1" type="ORF">H5410_010588</name>
</gene>
<accession>A0A9J6AMN2</accession>
<protein>
    <submittedName>
        <fullName evidence="1">Uncharacterized protein</fullName>
    </submittedName>
</protein>
<organism evidence="1 2">
    <name type="scientific">Solanum commersonii</name>
    <name type="common">Commerson's wild potato</name>
    <name type="synonym">Commerson's nightshade</name>
    <dbReference type="NCBI Taxonomy" id="4109"/>
    <lineage>
        <taxon>Eukaryota</taxon>
        <taxon>Viridiplantae</taxon>
        <taxon>Streptophyta</taxon>
        <taxon>Embryophyta</taxon>
        <taxon>Tracheophyta</taxon>
        <taxon>Spermatophyta</taxon>
        <taxon>Magnoliopsida</taxon>
        <taxon>eudicotyledons</taxon>
        <taxon>Gunneridae</taxon>
        <taxon>Pentapetalae</taxon>
        <taxon>asterids</taxon>
        <taxon>lamiids</taxon>
        <taxon>Solanales</taxon>
        <taxon>Solanaceae</taxon>
        <taxon>Solanoideae</taxon>
        <taxon>Solaneae</taxon>
        <taxon>Solanum</taxon>
    </lineage>
</organism>
<evidence type="ECO:0000313" key="2">
    <source>
        <dbReference type="Proteomes" id="UP000824120"/>
    </source>
</evidence>
<comment type="caution">
    <text evidence="1">The sequence shown here is derived from an EMBL/GenBank/DDBJ whole genome shotgun (WGS) entry which is preliminary data.</text>
</comment>